<feature type="transmembrane region" description="Helical" evidence="6">
    <location>
        <begin position="26"/>
        <end position="48"/>
    </location>
</feature>
<name>A0A543AAD7_9ACTN</name>
<keyword evidence="3 6" id="KW-0812">Transmembrane</keyword>
<dbReference type="PANTHER" id="PTHR23513:SF11">
    <property type="entry name" value="STAPHYLOFERRIN A TRANSPORTER"/>
    <property type="match status" value="1"/>
</dbReference>
<evidence type="ECO:0000256" key="3">
    <source>
        <dbReference type="ARBA" id="ARBA00022692"/>
    </source>
</evidence>
<comment type="caution">
    <text evidence="7">The sequence shown here is derived from an EMBL/GenBank/DDBJ whole genome shotgun (WGS) entry which is preliminary data.</text>
</comment>
<keyword evidence="8" id="KW-1185">Reference proteome</keyword>
<dbReference type="GO" id="GO:0022857">
    <property type="term" value="F:transmembrane transporter activity"/>
    <property type="evidence" value="ECO:0007669"/>
    <property type="project" value="InterPro"/>
</dbReference>
<comment type="subcellular location">
    <subcellularLocation>
        <location evidence="1">Cell membrane</location>
        <topology evidence="1">Multi-pass membrane protein</topology>
    </subcellularLocation>
</comment>
<feature type="transmembrane region" description="Helical" evidence="6">
    <location>
        <begin position="375"/>
        <end position="393"/>
    </location>
</feature>
<evidence type="ECO:0000256" key="5">
    <source>
        <dbReference type="ARBA" id="ARBA00023136"/>
    </source>
</evidence>
<evidence type="ECO:0000313" key="8">
    <source>
        <dbReference type="Proteomes" id="UP000320209"/>
    </source>
</evidence>
<dbReference type="OrthoDB" id="3287459at2"/>
<dbReference type="EMBL" id="VFOV01000001">
    <property type="protein sequence ID" value="TQL69564.1"/>
    <property type="molecule type" value="Genomic_DNA"/>
</dbReference>
<keyword evidence="5 6" id="KW-0472">Membrane</keyword>
<feature type="transmembrane region" description="Helical" evidence="6">
    <location>
        <begin position="228"/>
        <end position="249"/>
    </location>
</feature>
<accession>A0A543AAD7</accession>
<evidence type="ECO:0000256" key="4">
    <source>
        <dbReference type="ARBA" id="ARBA00022989"/>
    </source>
</evidence>
<keyword evidence="4 6" id="KW-1133">Transmembrane helix</keyword>
<organism evidence="7 8">
    <name type="scientific">Nocardioides albertanoniae</name>
    <dbReference type="NCBI Taxonomy" id="1175486"/>
    <lineage>
        <taxon>Bacteria</taxon>
        <taxon>Bacillati</taxon>
        <taxon>Actinomycetota</taxon>
        <taxon>Actinomycetes</taxon>
        <taxon>Propionibacteriales</taxon>
        <taxon>Nocardioidaceae</taxon>
        <taxon>Nocardioides</taxon>
    </lineage>
</organism>
<evidence type="ECO:0000256" key="2">
    <source>
        <dbReference type="ARBA" id="ARBA00022475"/>
    </source>
</evidence>
<protein>
    <submittedName>
        <fullName evidence="7">Putative MFS family arabinose efflux permease</fullName>
    </submittedName>
</protein>
<dbReference type="RefSeq" id="WP_141781426.1">
    <property type="nucleotide sequence ID" value="NZ_VFOV01000001.1"/>
</dbReference>
<feature type="transmembrane region" description="Helical" evidence="6">
    <location>
        <begin position="54"/>
        <end position="76"/>
    </location>
</feature>
<dbReference type="Proteomes" id="UP000320209">
    <property type="component" value="Unassembled WGS sequence"/>
</dbReference>
<dbReference type="SUPFAM" id="SSF103473">
    <property type="entry name" value="MFS general substrate transporter"/>
    <property type="match status" value="1"/>
</dbReference>
<dbReference type="Pfam" id="PF07690">
    <property type="entry name" value="MFS_1"/>
    <property type="match status" value="1"/>
</dbReference>
<evidence type="ECO:0000313" key="7">
    <source>
        <dbReference type="EMBL" id="TQL69564.1"/>
    </source>
</evidence>
<dbReference type="AlphaFoldDB" id="A0A543AAD7"/>
<sequence length="403" mass="42062">MTSTSAQPSPTTYGQLFAIPEFRVLFLNRCLVMISVAASSLAIGTVMFETTGSALLSALSIFGGPLVALVVSQLFLGLSDTLRPRTALMLQMTGPLVANALQAVPGMPWQARFALLAIPYAVDAMLAGTQWVVMRDIVSGSSYALGRSTLNLAVGGMQVVGYGLGGIALLWLSPQTLFVVAAVVNLLSLLTMRFGIKDRPASGRTSEGVVAHTRRVNRLLLGSRVTRPLYLAGWLPNGLIVGCEALFVPYGHGTLAGYLFAAGAAGMMLGDLGTGRFLTIPQRDRLIGPLRYLLAVPFLVFWLSPPAPVAVTAVFLASVGYAASLPLQERLITHTTDDIQGQALGLQGQGMMIGQAVGAGIGGAVAGYLLPGHAMGLLAAVSLLVTAGLTPGLRRSTPTARHP</sequence>
<reference evidence="7 8" key="1">
    <citation type="submission" date="2019-06" db="EMBL/GenBank/DDBJ databases">
        <title>Sequencing the genomes of 1000 actinobacteria strains.</title>
        <authorList>
            <person name="Klenk H.-P."/>
        </authorList>
    </citation>
    <scope>NUCLEOTIDE SEQUENCE [LARGE SCALE GENOMIC DNA]</scope>
    <source>
        <strain evidence="7 8">DSM 25218</strain>
    </source>
</reference>
<dbReference type="InterPro" id="IPR036259">
    <property type="entry name" value="MFS_trans_sf"/>
</dbReference>
<feature type="transmembrane region" description="Helical" evidence="6">
    <location>
        <begin position="150"/>
        <end position="171"/>
    </location>
</feature>
<evidence type="ECO:0000256" key="1">
    <source>
        <dbReference type="ARBA" id="ARBA00004651"/>
    </source>
</evidence>
<keyword evidence="2" id="KW-1003">Cell membrane</keyword>
<dbReference type="InterPro" id="IPR011701">
    <property type="entry name" value="MFS"/>
</dbReference>
<evidence type="ECO:0000256" key="6">
    <source>
        <dbReference type="SAM" id="Phobius"/>
    </source>
</evidence>
<gene>
    <name evidence="7" type="ORF">FB381_3474</name>
</gene>
<dbReference type="Gene3D" id="1.20.1250.20">
    <property type="entry name" value="MFS general substrate transporter like domains"/>
    <property type="match status" value="1"/>
</dbReference>
<dbReference type="PANTHER" id="PTHR23513">
    <property type="entry name" value="INTEGRAL MEMBRANE EFFLUX PROTEIN-RELATED"/>
    <property type="match status" value="1"/>
</dbReference>
<feature type="transmembrane region" description="Helical" evidence="6">
    <location>
        <begin position="255"/>
        <end position="274"/>
    </location>
</feature>
<proteinExistence type="predicted"/>
<feature type="transmembrane region" description="Helical" evidence="6">
    <location>
        <begin position="177"/>
        <end position="196"/>
    </location>
</feature>
<dbReference type="GO" id="GO:0005886">
    <property type="term" value="C:plasma membrane"/>
    <property type="evidence" value="ECO:0007669"/>
    <property type="project" value="UniProtKB-SubCell"/>
</dbReference>